<feature type="compositionally biased region" description="Polar residues" evidence="2">
    <location>
        <begin position="1546"/>
        <end position="1556"/>
    </location>
</feature>
<feature type="compositionally biased region" description="Polar residues" evidence="2">
    <location>
        <begin position="1268"/>
        <end position="1278"/>
    </location>
</feature>
<feature type="region of interest" description="Disordered" evidence="2">
    <location>
        <begin position="908"/>
        <end position="954"/>
    </location>
</feature>
<feature type="compositionally biased region" description="Basic and acidic residues" evidence="2">
    <location>
        <begin position="1399"/>
        <end position="1434"/>
    </location>
</feature>
<feature type="compositionally biased region" description="Low complexity" evidence="2">
    <location>
        <begin position="943"/>
        <end position="952"/>
    </location>
</feature>
<reference evidence="4" key="1">
    <citation type="submission" date="2021-12" db="EMBL/GenBank/DDBJ databases">
        <authorList>
            <person name="King R."/>
        </authorList>
    </citation>
    <scope>NUCLEOTIDE SEQUENCE</scope>
</reference>
<feature type="compositionally biased region" description="Basic and acidic residues" evidence="2">
    <location>
        <begin position="548"/>
        <end position="558"/>
    </location>
</feature>
<keyword evidence="1" id="KW-0175">Coiled coil</keyword>
<feature type="coiled-coil region" evidence="1">
    <location>
        <begin position="757"/>
        <end position="784"/>
    </location>
</feature>
<feature type="compositionally biased region" description="Basic and acidic residues" evidence="2">
    <location>
        <begin position="1210"/>
        <end position="1225"/>
    </location>
</feature>
<feature type="compositionally biased region" description="Acidic residues" evidence="2">
    <location>
        <begin position="1226"/>
        <end position="1267"/>
    </location>
</feature>
<feature type="region of interest" description="Disordered" evidence="2">
    <location>
        <begin position="411"/>
        <end position="450"/>
    </location>
</feature>
<feature type="chain" id="PRO_5047043977" evidence="3">
    <location>
        <begin position="21"/>
        <end position="1612"/>
    </location>
</feature>
<accession>A0ABN8BGH9</accession>
<feature type="region of interest" description="Disordered" evidence="2">
    <location>
        <begin position="1045"/>
        <end position="1094"/>
    </location>
</feature>
<evidence type="ECO:0000256" key="1">
    <source>
        <dbReference type="SAM" id="Coils"/>
    </source>
</evidence>
<feature type="compositionally biased region" description="Basic and acidic residues" evidence="2">
    <location>
        <begin position="1560"/>
        <end position="1571"/>
    </location>
</feature>
<proteinExistence type="predicted"/>
<feature type="region of interest" description="Disordered" evidence="2">
    <location>
        <begin position="1163"/>
        <end position="1189"/>
    </location>
</feature>
<feature type="compositionally biased region" description="Basic and acidic residues" evidence="2">
    <location>
        <begin position="647"/>
        <end position="672"/>
    </location>
</feature>
<feature type="compositionally biased region" description="Low complexity" evidence="2">
    <location>
        <begin position="1083"/>
        <end position="1094"/>
    </location>
</feature>
<feature type="compositionally biased region" description="Low complexity" evidence="2">
    <location>
        <begin position="1530"/>
        <end position="1539"/>
    </location>
</feature>
<feature type="compositionally biased region" description="Acidic residues" evidence="2">
    <location>
        <begin position="1507"/>
        <end position="1516"/>
    </location>
</feature>
<feature type="signal peptide" evidence="3">
    <location>
        <begin position="1"/>
        <end position="20"/>
    </location>
</feature>
<evidence type="ECO:0000256" key="3">
    <source>
        <dbReference type="SAM" id="SignalP"/>
    </source>
</evidence>
<keyword evidence="3" id="KW-0732">Signal</keyword>
<sequence>MPARLAITLLVLQCLGICVPIRVPTVWDGDNSEVQPEEDKFSVEQFKPQVVQQQPIPIQYFEYTAKKPQFAVDVAAFHGVQTPEKLFKARPVTPINGRIKPELGRHRIQDEDRPVFHQFQKYINQNDNLGSYVTPATSVYNVFHPYKAEEPRLQEIYKDPVLDKIRNDIRVSSQRLEKQQNDDGKSNVSKDEYLESLDQTDSKKAPQKNEPVPYEIHRPQRRPVYYRPIPKHPNRDQVLNQRFKHPWNQNYVKIRPLHYQPLKHQLQRLRQHHALTYDDERNQYPQVPILQPYEEPSNGYDIYVKGKEKYVNLRNNLDESINNLVTKNRPIVTQKLELQEDEKSSDEEEEEEFVPVKNYAQVRKTETTKHLPKEAAFDDAESYEEIKNAPRLREAIKSTKAQTVYTEEGYEDSAYDHAGEQKHASDHEAHGGFLKENELSGGKYKAPSVSASYEDAGGLAHKDQVLDGKIWNENNKDSKQQEHSEDYSEDDYEHSAETENYKNRPLNNEKIQRNKRHDNNESESEEHETSQESNEYFNTSANNTNATEQHDVNKRETDFKVPEVDIDSTLLTSKDILEIAKEKIVTPDLSEKYPYYLKNLKSVNINSPIRYAENFKLIPRKTQGGTEFYDSRSQLECPEVDEKVDALPEKLKKRGHPDESETGDEKKQKGEQIESLPRLEGLGDKIDCFKAKYFGHNPLDSPFFNEDIISEPQPVYLPNLSSFKLKDSKRVPLLETASNNIVATLENLPSGDIYALLEKLKKDNNQLKDSLNTSQQEIAEKLNRSHIPLINIFEVPHKNNSNNSLNLNTLEKSMKYLHVTPQNQETNETSKIMQNNKVGDLFETAKHIYNTTTASRKKRAAPFVYEPYKIIRDVQPSDSKKTTTTGNISPLIKQLQSSRVIDTVVKSKENDKDQPLKVSLGTRTYKDIGKKEREKPSNTNLNDSSSASIVDVSVDKRRGEPRYEIRPLNHKAEYSPVQNKKAMSIEDYETQTKLSNENETINNLNTKRPSARSLFNIANNFQKSEDFHNLAASNTVRRTITTSPRTVKNKKVIPSQETKVEVESDEDYEDEYDDEDEEDEEISTTSTTTTTTTTPKPIFRKRMRIATTTQSPVIETTEEPTKLKLVTRFRNSGASYRNTNENSTAKYPKLHDEYDDATFPKYREKKKMSSKSTLVTDTKKYGDEDDDMKKEEIDALIGVKHNMDDYMPLYEKEALKKNQESKSDSSEQDESEEIDDGSEEDDEDEDDDESDEDEEDEEDDEEIDETQQVETPKPFTTESPKRSLVRTTDAPLSTTEAKSAKLESKPLVSRRKVAIHKELPVDKKSPHVTEFKQDIEEVEIIKEIPRKTVEKKPNKNSEALNLYKDDNLATDINKLGAVEVFNRNLDLKNGPKHGGNYRKAPELVEKELSESSDANVKKPKDAEASQTENKKSIELDDSPTPRKMHGGNLKSINDAKRSRGEKKFEKYVELKDITEKPDSSLHGGNLKSINDRSRQRGGHRSEKLIELEDDHDDDDDSTNRMHGGNFKPYSSSNSRNSGRGLHGGNYRSSRLIQADNNSDESTKRLEKAKTETTKKLNSADLLNSFARAVPILTTTPSYILDPSKRMYYYVDA</sequence>
<feature type="compositionally biased region" description="Basic and acidic residues" evidence="2">
    <location>
        <begin position="474"/>
        <end position="486"/>
    </location>
</feature>
<protein>
    <submittedName>
        <fullName evidence="4">Uncharacterized protein</fullName>
    </submittedName>
</protein>
<feature type="compositionally biased region" description="Basic and acidic residues" evidence="2">
    <location>
        <begin position="1453"/>
        <end position="1479"/>
    </location>
</feature>
<keyword evidence="5" id="KW-1185">Reference proteome</keyword>
<feature type="compositionally biased region" description="Basic and acidic residues" evidence="2">
    <location>
        <begin position="414"/>
        <end position="438"/>
    </location>
</feature>
<gene>
    <name evidence="4" type="ORF">CHILSU_LOCUS10942</name>
</gene>
<feature type="compositionally biased region" description="Acidic residues" evidence="2">
    <location>
        <begin position="1063"/>
        <end position="1082"/>
    </location>
</feature>
<feature type="region of interest" description="Disordered" evidence="2">
    <location>
        <begin position="647"/>
        <end position="676"/>
    </location>
</feature>
<evidence type="ECO:0000313" key="5">
    <source>
        <dbReference type="Proteomes" id="UP001153292"/>
    </source>
</evidence>
<feature type="compositionally biased region" description="Basic and acidic residues" evidence="2">
    <location>
        <begin position="924"/>
        <end position="936"/>
    </location>
</feature>
<evidence type="ECO:0000256" key="2">
    <source>
        <dbReference type="SAM" id="MobiDB-lite"/>
    </source>
</evidence>
<organism evidence="4 5">
    <name type="scientific">Chilo suppressalis</name>
    <name type="common">Asiatic rice borer moth</name>
    <dbReference type="NCBI Taxonomy" id="168631"/>
    <lineage>
        <taxon>Eukaryota</taxon>
        <taxon>Metazoa</taxon>
        <taxon>Ecdysozoa</taxon>
        <taxon>Arthropoda</taxon>
        <taxon>Hexapoda</taxon>
        <taxon>Insecta</taxon>
        <taxon>Pterygota</taxon>
        <taxon>Neoptera</taxon>
        <taxon>Endopterygota</taxon>
        <taxon>Lepidoptera</taxon>
        <taxon>Glossata</taxon>
        <taxon>Ditrysia</taxon>
        <taxon>Pyraloidea</taxon>
        <taxon>Crambidae</taxon>
        <taxon>Crambinae</taxon>
        <taxon>Chilo</taxon>
    </lineage>
</organism>
<evidence type="ECO:0000313" key="4">
    <source>
        <dbReference type="EMBL" id="CAH0407542.1"/>
    </source>
</evidence>
<dbReference type="EMBL" id="OU963902">
    <property type="protein sequence ID" value="CAH0407542.1"/>
    <property type="molecule type" value="Genomic_DNA"/>
</dbReference>
<feature type="compositionally biased region" description="Basic and acidic residues" evidence="2">
    <location>
        <begin position="493"/>
        <end position="502"/>
    </location>
</feature>
<dbReference type="Proteomes" id="UP001153292">
    <property type="component" value="Chromosome 9"/>
</dbReference>
<feature type="region of interest" description="Disordered" evidence="2">
    <location>
        <begin position="1383"/>
        <end position="1571"/>
    </location>
</feature>
<feature type="compositionally biased region" description="Basic and acidic residues" evidence="2">
    <location>
        <begin position="1177"/>
        <end position="1189"/>
    </location>
</feature>
<name>A0ABN8BGH9_CHISP</name>
<feature type="compositionally biased region" description="Polar residues" evidence="2">
    <location>
        <begin position="536"/>
        <end position="547"/>
    </location>
</feature>
<feature type="region of interest" description="Disordered" evidence="2">
    <location>
        <begin position="468"/>
        <end position="558"/>
    </location>
</feature>
<feature type="region of interest" description="Disordered" evidence="2">
    <location>
        <begin position="1210"/>
        <end position="1306"/>
    </location>
</feature>
<feature type="compositionally biased region" description="Basic and acidic residues" evidence="2">
    <location>
        <begin position="1489"/>
        <end position="1506"/>
    </location>
</feature>